<evidence type="ECO:0000256" key="3">
    <source>
        <dbReference type="ARBA" id="ARBA00023143"/>
    </source>
</evidence>
<accession>A0A7V3YG89</accession>
<dbReference type="NCBIfam" id="TIGR03506">
    <property type="entry name" value="FlgEFG_subfam"/>
    <property type="match status" value="1"/>
</dbReference>
<feature type="domain" description="Flagellar hook protein FlgE/F/G-like D1" evidence="7">
    <location>
        <begin position="93"/>
        <end position="156"/>
    </location>
</feature>
<keyword evidence="8" id="KW-0282">Flagellum</keyword>
<comment type="similarity">
    <text evidence="2 4">Belongs to the flagella basal body rod proteins family.</text>
</comment>
<evidence type="ECO:0000256" key="2">
    <source>
        <dbReference type="ARBA" id="ARBA00009677"/>
    </source>
</evidence>
<evidence type="ECO:0000313" key="8">
    <source>
        <dbReference type="EMBL" id="HGI30515.1"/>
    </source>
</evidence>
<dbReference type="InterPro" id="IPR020013">
    <property type="entry name" value="Flagellar_FlgE/F/G"/>
</dbReference>
<dbReference type="InterPro" id="IPR010930">
    <property type="entry name" value="Flg_bb/hook_C_dom"/>
</dbReference>
<gene>
    <name evidence="8" type="primary">flgF</name>
    <name evidence="8" type="ORF">ENV30_04300</name>
</gene>
<dbReference type="GO" id="GO:0071978">
    <property type="term" value="P:bacterial-type flagellum-dependent swarming motility"/>
    <property type="evidence" value="ECO:0007669"/>
    <property type="project" value="TreeGrafter"/>
</dbReference>
<evidence type="ECO:0000256" key="4">
    <source>
        <dbReference type="RuleBase" id="RU362116"/>
    </source>
</evidence>
<keyword evidence="3 4" id="KW-0975">Bacterial flagellum</keyword>
<dbReference type="NCBIfam" id="TIGR02490">
    <property type="entry name" value="flgF"/>
    <property type="match status" value="1"/>
</dbReference>
<dbReference type="EMBL" id="DTFV01000059">
    <property type="protein sequence ID" value="HGI30515.1"/>
    <property type="molecule type" value="Genomic_DNA"/>
</dbReference>
<dbReference type="GO" id="GO:0030694">
    <property type="term" value="C:bacterial-type flagellum basal body, rod"/>
    <property type="evidence" value="ECO:0007669"/>
    <property type="project" value="InterPro"/>
</dbReference>
<dbReference type="InterPro" id="IPR037925">
    <property type="entry name" value="FlgE/F/G-like"/>
</dbReference>
<keyword evidence="8" id="KW-0966">Cell projection</keyword>
<dbReference type="PANTHER" id="PTHR30435:SF19">
    <property type="entry name" value="FLAGELLAR BASAL-BODY ROD PROTEIN FLGG"/>
    <property type="match status" value="1"/>
</dbReference>
<name>A0A7V3YG89_9BACT</name>
<evidence type="ECO:0000259" key="6">
    <source>
        <dbReference type="Pfam" id="PF06429"/>
    </source>
</evidence>
<feature type="domain" description="Flagellar basal body rod protein N-terminal" evidence="5">
    <location>
        <begin position="5"/>
        <end position="35"/>
    </location>
</feature>
<evidence type="ECO:0000256" key="1">
    <source>
        <dbReference type="ARBA" id="ARBA00004117"/>
    </source>
</evidence>
<dbReference type="Pfam" id="PF22692">
    <property type="entry name" value="LlgE_F_G_D1"/>
    <property type="match status" value="1"/>
</dbReference>
<dbReference type="InterPro" id="IPR001444">
    <property type="entry name" value="Flag_bb_rod_N"/>
</dbReference>
<dbReference type="InterPro" id="IPR012836">
    <property type="entry name" value="FlgF"/>
</dbReference>
<reference evidence="8" key="1">
    <citation type="journal article" date="2020" name="mSystems">
        <title>Genome- and Community-Level Interaction Insights into Carbon Utilization and Element Cycling Functions of Hydrothermarchaeota in Hydrothermal Sediment.</title>
        <authorList>
            <person name="Zhou Z."/>
            <person name="Liu Y."/>
            <person name="Xu W."/>
            <person name="Pan J."/>
            <person name="Luo Z.H."/>
            <person name="Li M."/>
        </authorList>
    </citation>
    <scope>NUCLEOTIDE SEQUENCE [LARGE SCALE GENOMIC DNA]</scope>
    <source>
        <strain evidence="8">SpSt-747</strain>
    </source>
</reference>
<dbReference type="AlphaFoldDB" id="A0A7V3YG89"/>
<dbReference type="Pfam" id="PF00460">
    <property type="entry name" value="Flg_bb_rod"/>
    <property type="match status" value="1"/>
</dbReference>
<dbReference type="PANTHER" id="PTHR30435">
    <property type="entry name" value="FLAGELLAR PROTEIN"/>
    <property type="match status" value="1"/>
</dbReference>
<feature type="domain" description="Flagellar basal-body/hook protein C-terminal" evidence="6">
    <location>
        <begin position="201"/>
        <end position="245"/>
    </location>
</feature>
<dbReference type="PROSITE" id="PS00588">
    <property type="entry name" value="FLAGELLA_BB_ROD"/>
    <property type="match status" value="1"/>
</dbReference>
<organism evidence="8">
    <name type="scientific">Candidatus Caldatribacterium californiense</name>
    <dbReference type="NCBI Taxonomy" id="1454726"/>
    <lineage>
        <taxon>Bacteria</taxon>
        <taxon>Pseudomonadati</taxon>
        <taxon>Atribacterota</taxon>
        <taxon>Atribacteria</taxon>
        <taxon>Atribacterales</taxon>
        <taxon>Candidatus Caldatribacteriaceae</taxon>
        <taxon>Candidatus Caldatribacterium</taxon>
    </lineage>
</organism>
<dbReference type="Pfam" id="PF06429">
    <property type="entry name" value="Flg_bbr_C"/>
    <property type="match status" value="1"/>
</dbReference>
<dbReference type="InterPro" id="IPR019776">
    <property type="entry name" value="Flagellar_basal_body_rod_CS"/>
</dbReference>
<evidence type="ECO:0000259" key="5">
    <source>
        <dbReference type="Pfam" id="PF00460"/>
    </source>
</evidence>
<evidence type="ECO:0000259" key="7">
    <source>
        <dbReference type="Pfam" id="PF22692"/>
    </source>
</evidence>
<keyword evidence="8" id="KW-0969">Cilium</keyword>
<dbReference type="InterPro" id="IPR053967">
    <property type="entry name" value="LlgE_F_G-like_D1"/>
</dbReference>
<dbReference type="SUPFAM" id="SSF117143">
    <property type="entry name" value="Flagellar hook protein flgE"/>
    <property type="match status" value="1"/>
</dbReference>
<proteinExistence type="inferred from homology"/>
<protein>
    <submittedName>
        <fullName evidence="8">Flagellar basal-body rod protein FlgF</fullName>
    </submittedName>
</protein>
<comment type="subcellular location">
    <subcellularLocation>
        <location evidence="1 4">Bacterial flagellum basal body</location>
    </subcellularLocation>
</comment>
<sequence length="251" mass="27442">MIRGIYTALSGLNLHEIKQTILANNIANIDTPGFKKDVFSIEGGEVAELFRFVLGEHPAFVGELPLAVQPRVDFTTDFSQGRLEMTGNPLDLAIEGEGFFVVMTGEGEAYTRAGNFLRSADGRLVTPGGYPVQGEGGDLVLPPQGEVVVDEEGNIRVGEEVVGKLRIVRFASPDLLEKRGENLFRAPEGVVPEAAQQYTIRQGFLERSNVEIVEAMVRMIEALREYELTQRAVVAQDETLGKAVNDIPRLG</sequence>
<comment type="caution">
    <text evidence="8">The sequence shown here is derived from an EMBL/GenBank/DDBJ whole genome shotgun (WGS) entry which is preliminary data.</text>
</comment>